<dbReference type="RefSeq" id="WP_307267487.1">
    <property type="nucleotide sequence ID" value="NZ_JAUSVX010000001.1"/>
</dbReference>
<protein>
    <submittedName>
        <fullName evidence="2">Biosynthetic protein (TIGR04099 family)</fullName>
    </submittedName>
</protein>
<dbReference type="Gene3D" id="3.10.129.10">
    <property type="entry name" value="Hotdog Thioesterase"/>
    <property type="match status" value="1"/>
</dbReference>
<dbReference type="NCBIfam" id="TIGR04098">
    <property type="entry name" value="LnmK_bifunc"/>
    <property type="match status" value="1"/>
</dbReference>
<comment type="caution">
    <text evidence="2">The sequence shown here is derived from an EMBL/GenBank/DDBJ whole genome shotgun (WGS) entry which is preliminary data.</text>
</comment>
<accession>A0ABU0J020</accession>
<sequence length="309" mass="33396">MNHIVRLDEARAPRSPASMPESIVLGMPHLTASGLSEGWLLRELGHRHWLLLAAMAGMAVPDFRDTDGEPVYAAFSALSIRDTAFGEARENDVLTLSSEIARVSRTQVMSRHRLALQDRPIGTVELVSAFVRRAAGGGNHAVARVALGGLPPVEPGAAPGGLAALAAAFRHGRVGAHLGFALGRIAALAQATFDPCPSQDFNGAGFLYFTSFLAFVDRAEWRFARERALSAATIRRDVFFRGNADPGETIRVVLLDERPLPGAFAHRCRIERCGDGAVIADLFSIRRSPDAAPADGRRKFFEGPARRRE</sequence>
<dbReference type="EMBL" id="JAUSVX010000001">
    <property type="protein sequence ID" value="MDQ0467615.1"/>
    <property type="molecule type" value="Genomic_DNA"/>
</dbReference>
<proteinExistence type="predicted"/>
<evidence type="ECO:0000313" key="2">
    <source>
        <dbReference type="EMBL" id="MDQ0467615.1"/>
    </source>
</evidence>
<dbReference type="Proteomes" id="UP001242480">
    <property type="component" value="Unassembled WGS sequence"/>
</dbReference>
<name>A0ABU0J020_9HYPH</name>
<keyword evidence="3" id="KW-1185">Reference proteome</keyword>
<feature type="region of interest" description="Disordered" evidence="1">
    <location>
        <begin position="290"/>
        <end position="309"/>
    </location>
</feature>
<reference evidence="2 3" key="1">
    <citation type="submission" date="2023-07" db="EMBL/GenBank/DDBJ databases">
        <title>Genomic Encyclopedia of Type Strains, Phase IV (KMG-IV): sequencing the most valuable type-strain genomes for metagenomic binning, comparative biology and taxonomic classification.</title>
        <authorList>
            <person name="Goeker M."/>
        </authorList>
    </citation>
    <scope>NUCLEOTIDE SEQUENCE [LARGE SCALE GENOMIC DNA]</scope>
    <source>
        <strain evidence="2 3">DSM 19619</strain>
    </source>
</reference>
<feature type="compositionally biased region" description="Basic and acidic residues" evidence="1">
    <location>
        <begin position="295"/>
        <end position="309"/>
    </location>
</feature>
<dbReference type="InterPro" id="IPR024091">
    <property type="entry name" value="LnmK-like_bifun_acyl/decarbox"/>
</dbReference>
<gene>
    <name evidence="2" type="ORF">QO011_000610</name>
</gene>
<evidence type="ECO:0000313" key="3">
    <source>
        <dbReference type="Proteomes" id="UP001242480"/>
    </source>
</evidence>
<evidence type="ECO:0000256" key="1">
    <source>
        <dbReference type="SAM" id="MobiDB-lite"/>
    </source>
</evidence>
<organism evidence="2 3">
    <name type="scientific">Labrys wisconsinensis</name>
    <dbReference type="NCBI Taxonomy" id="425677"/>
    <lineage>
        <taxon>Bacteria</taxon>
        <taxon>Pseudomonadati</taxon>
        <taxon>Pseudomonadota</taxon>
        <taxon>Alphaproteobacteria</taxon>
        <taxon>Hyphomicrobiales</taxon>
        <taxon>Xanthobacteraceae</taxon>
        <taxon>Labrys</taxon>
    </lineage>
</organism>
<dbReference type="NCBIfam" id="TIGR04099">
    <property type="entry name" value="biosn_Pnap_2097"/>
    <property type="match status" value="1"/>
</dbReference>